<gene>
    <name evidence="10" type="ORF">FNV43_RR19872</name>
</gene>
<dbReference type="CDD" id="cd00167">
    <property type="entry name" value="SANT"/>
    <property type="match status" value="2"/>
</dbReference>
<organism evidence="10 11">
    <name type="scientific">Rhamnella rubrinervis</name>
    <dbReference type="NCBI Taxonomy" id="2594499"/>
    <lineage>
        <taxon>Eukaryota</taxon>
        <taxon>Viridiplantae</taxon>
        <taxon>Streptophyta</taxon>
        <taxon>Embryophyta</taxon>
        <taxon>Tracheophyta</taxon>
        <taxon>Spermatophyta</taxon>
        <taxon>Magnoliopsida</taxon>
        <taxon>eudicotyledons</taxon>
        <taxon>Gunneridae</taxon>
        <taxon>Pentapetalae</taxon>
        <taxon>rosids</taxon>
        <taxon>fabids</taxon>
        <taxon>Rosales</taxon>
        <taxon>Rhamnaceae</taxon>
        <taxon>rhamnoid group</taxon>
        <taxon>Rhamneae</taxon>
        <taxon>Rhamnella</taxon>
    </lineage>
</organism>
<feature type="domain" description="HTH myb-type" evidence="9">
    <location>
        <begin position="9"/>
        <end position="69"/>
    </location>
</feature>
<dbReference type="Gene3D" id="1.10.10.60">
    <property type="entry name" value="Homeodomain-like"/>
    <property type="match status" value="2"/>
</dbReference>
<comment type="caution">
    <text evidence="10">The sequence shown here is derived from an EMBL/GenBank/DDBJ whole genome shotgun (WGS) entry which is preliminary data.</text>
</comment>
<evidence type="ECO:0000256" key="1">
    <source>
        <dbReference type="ARBA" id="ARBA00004123"/>
    </source>
</evidence>
<dbReference type="GO" id="GO:0003677">
    <property type="term" value="F:DNA binding"/>
    <property type="evidence" value="ECO:0007669"/>
    <property type="project" value="UniProtKB-KW"/>
</dbReference>
<keyword evidence="7" id="KW-0539">Nucleus</keyword>
<feature type="domain" description="HTH myb-type" evidence="9">
    <location>
        <begin position="70"/>
        <end position="120"/>
    </location>
</feature>
<dbReference type="InterPro" id="IPR001005">
    <property type="entry name" value="SANT/Myb"/>
</dbReference>
<dbReference type="GO" id="GO:0005634">
    <property type="term" value="C:nucleus"/>
    <property type="evidence" value="ECO:0007669"/>
    <property type="project" value="UniProtKB-SubCell"/>
</dbReference>
<keyword evidence="11" id="KW-1185">Reference proteome</keyword>
<feature type="domain" description="Myb-like" evidence="8">
    <location>
        <begin position="66"/>
        <end position="116"/>
    </location>
</feature>
<dbReference type="FunFam" id="1.10.10.60:FF:000204">
    <property type="entry name" value="transcription factor MYB80"/>
    <property type="match status" value="1"/>
</dbReference>
<dbReference type="FunFam" id="1.10.10.60:FF:000015">
    <property type="entry name" value="Transcription factor RAX3"/>
    <property type="match status" value="1"/>
</dbReference>
<evidence type="ECO:0008006" key="12">
    <source>
        <dbReference type="Google" id="ProtNLM"/>
    </source>
</evidence>
<evidence type="ECO:0000256" key="6">
    <source>
        <dbReference type="ARBA" id="ARBA00023163"/>
    </source>
</evidence>
<comment type="subcellular location">
    <subcellularLocation>
        <location evidence="1">Nucleus</location>
    </subcellularLocation>
</comment>
<evidence type="ECO:0000259" key="9">
    <source>
        <dbReference type="PROSITE" id="PS51294"/>
    </source>
</evidence>
<dbReference type="Pfam" id="PF00249">
    <property type="entry name" value="Myb_DNA-binding"/>
    <property type="match status" value="2"/>
</dbReference>
<dbReference type="SMART" id="SM00717">
    <property type="entry name" value="SANT"/>
    <property type="match status" value="2"/>
</dbReference>
<keyword evidence="3" id="KW-0677">Repeat</keyword>
<keyword evidence="2" id="KW-0217">Developmental protein</keyword>
<feature type="domain" description="Myb-like" evidence="8">
    <location>
        <begin position="9"/>
        <end position="65"/>
    </location>
</feature>
<keyword evidence="6" id="KW-0804">Transcription</keyword>
<dbReference type="EMBL" id="VOIH02000009">
    <property type="protein sequence ID" value="KAF3437119.1"/>
    <property type="molecule type" value="Genomic_DNA"/>
</dbReference>
<evidence type="ECO:0000313" key="11">
    <source>
        <dbReference type="Proteomes" id="UP000796880"/>
    </source>
</evidence>
<dbReference type="PANTHER" id="PTHR47994">
    <property type="entry name" value="F14D16.11-RELATED"/>
    <property type="match status" value="1"/>
</dbReference>
<sequence length="379" mass="42579">MVRPPCCDKQNVKRGLWSAEEDAKILEYVSKHGTGNWTAVPKRAGCIGGLRRCGKSCRLRWTNYLRPDLKHETFTPKEEELIVRLHAAIGSRWSIIAQQLPGRTDNDVKNYWNTKLRKKLSEIGIDPVTHKPFSQILADYGNIGGLPKSGMRIGCLNKDLKNSILTKSEPFSFPPTLQGLSNLNNTHLIPTLTSPKTEPTHESFFNQNQSNNNSLDLLAQLQAIKLVTEASNCNNYESKPPNFHTIKPILSSISPSYSSSTCTSSAVQQKSSIAFDWNDFLLEDEFLPSNPQEQENMVELSSSEILNQTQNQTPQGQIHSETAIQKYKESTGTDNKLSPISNVVHDTSSCDSQFVEAMLARDDEMVLDFPQLLEEPFYY</sequence>
<evidence type="ECO:0000256" key="4">
    <source>
        <dbReference type="ARBA" id="ARBA00023015"/>
    </source>
</evidence>
<proteinExistence type="predicted"/>
<reference evidence="10" key="1">
    <citation type="submission" date="2020-03" db="EMBL/GenBank/DDBJ databases">
        <title>A high-quality chromosome-level genome assembly of a woody plant with both climbing and erect habits, Rhamnella rubrinervis.</title>
        <authorList>
            <person name="Lu Z."/>
            <person name="Yang Y."/>
            <person name="Zhu X."/>
            <person name="Sun Y."/>
        </authorList>
    </citation>
    <scope>NUCLEOTIDE SEQUENCE</scope>
    <source>
        <strain evidence="10">BYM</strain>
        <tissue evidence="10">Leaf</tissue>
    </source>
</reference>
<evidence type="ECO:0000256" key="2">
    <source>
        <dbReference type="ARBA" id="ARBA00022473"/>
    </source>
</evidence>
<name>A0A8K0E024_9ROSA</name>
<dbReference type="OrthoDB" id="2143914at2759"/>
<dbReference type="InterPro" id="IPR009057">
    <property type="entry name" value="Homeodomain-like_sf"/>
</dbReference>
<dbReference type="GO" id="GO:0048658">
    <property type="term" value="P:anther wall tapetum development"/>
    <property type="evidence" value="ECO:0007669"/>
    <property type="project" value="UniProtKB-ARBA"/>
</dbReference>
<evidence type="ECO:0000313" key="10">
    <source>
        <dbReference type="EMBL" id="KAF3437119.1"/>
    </source>
</evidence>
<evidence type="ECO:0000256" key="5">
    <source>
        <dbReference type="ARBA" id="ARBA00023125"/>
    </source>
</evidence>
<dbReference type="AlphaFoldDB" id="A0A8K0E024"/>
<dbReference type="SUPFAM" id="SSF46689">
    <property type="entry name" value="Homeodomain-like"/>
    <property type="match status" value="1"/>
</dbReference>
<dbReference type="PROSITE" id="PS50090">
    <property type="entry name" value="MYB_LIKE"/>
    <property type="match status" value="2"/>
</dbReference>
<evidence type="ECO:0000256" key="3">
    <source>
        <dbReference type="ARBA" id="ARBA00022737"/>
    </source>
</evidence>
<evidence type="ECO:0000256" key="7">
    <source>
        <dbReference type="ARBA" id="ARBA00023242"/>
    </source>
</evidence>
<dbReference type="Proteomes" id="UP000796880">
    <property type="component" value="Unassembled WGS sequence"/>
</dbReference>
<dbReference type="InterPro" id="IPR015495">
    <property type="entry name" value="Myb_TF_plants"/>
</dbReference>
<dbReference type="PANTHER" id="PTHR47994:SF5">
    <property type="entry name" value="F14D16.11-RELATED"/>
    <property type="match status" value="1"/>
</dbReference>
<accession>A0A8K0E024</accession>
<evidence type="ECO:0000259" key="8">
    <source>
        <dbReference type="PROSITE" id="PS50090"/>
    </source>
</evidence>
<dbReference type="GO" id="GO:0009555">
    <property type="term" value="P:pollen development"/>
    <property type="evidence" value="ECO:0007669"/>
    <property type="project" value="UniProtKB-ARBA"/>
</dbReference>
<protein>
    <recommendedName>
        <fullName evidence="12">Transcription factor MYB35</fullName>
    </recommendedName>
</protein>
<keyword evidence="4" id="KW-0805">Transcription regulation</keyword>
<dbReference type="PROSITE" id="PS51294">
    <property type="entry name" value="HTH_MYB"/>
    <property type="match status" value="2"/>
</dbReference>
<keyword evidence="5" id="KW-0238">DNA-binding</keyword>
<dbReference type="InterPro" id="IPR017930">
    <property type="entry name" value="Myb_dom"/>
</dbReference>